<protein>
    <submittedName>
        <fullName evidence="6">TATA-box-binding protein</fullName>
    </submittedName>
</protein>
<keyword evidence="7" id="KW-1185">Reference proteome</keyword>
<keyword evidence="3" id="KW-0238">DNA-binding</keyword>
<reference evidence="6" key="1">
    <citation type="submission" date="2014-01" db="EMBL/GenBank/DDBJ databases">
        <authorList>
            <person name="Aslett M."/>
        </authorList>
    </citation>
    <scope>NUCLEOTIDE SEQUENCE</scope>
</reference>
<comment type="similarity">
    <text evidence="2">Belongs to the TBP family.</text>
</comment>
<dbReference type="AlphaFoldDB" id="A0A077YVR1"/>
<dbReference type="Proteomes" id="UP000030665">
    <property type="component" value="Unassembled WGS sequence"/>
</dbReference>
<keyword evidence="5" id="KW-0539">Nucleus</keyword>
<dbReference type="SUPFAM" id="SSF55945">
    <property type="entry name" value="TATA-box binding protein-like"/>
    <property type="match status" value="2"/>
</dbReference>
<dbReference type="STRING" id="36087.A0A077YVR1"/>
<evidence type="ECO:0000256" key="1">
    <source>
        <dbReference type="ARBA" id="ARBA00004123"/>
    </source>
</evidence>
<dbReference type="InterPro" id="IPR000814">
    <property type="entry name" value="TBP"/>
</dbReference>
<dbReference type="InterPro" id="IPR012295">
    <property type="entry name" value="TBP_dom_sf"/>
</dbReference>
<name>A0A077YVR1_TRITR</name>
<evidence type="ECO:0000256" key="2">
    <source>
        <dbReference type="ARBA" id="ARBA00005560"/>
    </source>
</evidence>
<dbReference type="OrthoDB" id="2127950at2759"/>
<dbReference type="FunFam" id="3.30.310.10:FF:000001">
    <property type="entry name" value="TATA-box-binding protein 2"/>
    <property type="match status" value="1"/>
</dbReference>
<dbReference type="GO" id="GO:0006352">
    <property type="term" value="P:DNA-templated transcription initiation"/>
    <property type="evidence" value="ECO:0007669"/>
    <property type="project" value="InterPro"/>
</dbReference>
<evidence type="ECO:0000313" key="6">
    <source>
        <dbReference type="EMBL" id="CDW51871.1"/>
    </source>
</evidence>
<evidence type="ECO:0000256" key="3">
    <source>
        <dbReference type="ARBA" id="ARBA00023125"/>
    </source>
</evidence>
<evidence type="ECO:0000256" key="4">
    <source>
        <dbReference type="ARBA" id="ARBA00023163"/>
    </source>
</evidence>
<sequence>MEDSQPEENGNVIDLTAIESDELQTNEAEMTSQLSRIQPLLPPIVPSVFTESIGTSGSELSKELIKMGAVTSFFPPTDSSERGLPTPQLRNVVATLDMGCKLDLKKIVLRVRNAEYNPARFSAVIMRIRDPRTTALVFSTGKMVCVGARTEDMCRLACRKYVRIMQKLDFDAKFQDFKIENITASFDMRFPVHLERLCLAHTQFCTYEPELFAGLVYRMVNPRVVLVIFVSGKVTILGAKSRKDLDEAFTNICPVLKSFRKQ</sequence>
<dbReference type="InterPro" id="IPR033710">
    <property type="entry name" value="TBP_eukaryotic"/>
</dbReference>
<dbReference type="HAMAP" id="MF_00408">
    <property type="entry name" value="TATA_bind_prot_arch"/>
    <property type="match status" value="1"/>
</dbReference>
<dbReference type="PANTHER" id="PTHR10126">
    <property type="entry name" value="TATA-BOX BINDING PROTEIN"/>
    <property type="match status" value="1"/>
</dbReference>
<keyword evidence="4" id="KW-0804">Transcription</keyword>
<evidence type="ECO:0000313" key="7">
    <source>
        <dbReference type="Proteomes" id="UP000030665"/>
    </source>
</evidence>
<dbReference type="Pfam" id="PF00352">
    <property type="entry name" value="TBP"/>
    <property type="match status" value="2"/>
</dbReference>
<gene>
    <name evidence="6" type="ORF">TTRE_0000013001</name>
</gene>
<comment type="subcellular location">
    <subcellularLocation>
        <location evidence="1">Nucleus</location>
    </subcellularLocation>
</comment>
<accession>A0A077YVR1</accession>
<dbReference type="PRINTS" id="PR00686">
    <property type="entry name" value="TIFACTORIID"/>
</dbReference>
<dbReference type="Gene3D" id="3.30.310.10">
    <property type="entry name" value="TATA-Binding Protein"/>
    <property type="match status" value="2"/>
</dbReference>
<reference evidence="6" key="2">
    <citation type="submission" date="2014-03" db="EMBL/GenBank/DDBJ databases">
        <title>The whipworm genome and dual-species transcriptomics of an intimate host-pathogen interaction.</title>
        <authorList>
            <person name="Foth B.J."/>
            <person name="Tsai I.J."/>
            <person name="Reid A.J."/>
            <person name="Bancroft A.J."/>
            <person name="Nichol S."/>
            <person name="Tracey A."/>
            <person name="Holroyd N."/>
            <person name="Cotton J.A."/>
            <person name="Stanley E.J."/>
            <person name="Zarowiecki M."/>
            <person name="Liu J.Z."/>
            <person name="Huckvale T."/>
            <person name="Cooper P.J."/>
            <person name="Grencis R.K."/>
            <person name="Berriman M."/>
        </authorList>
    </citation>
    <scope>NUCLEOTIDE SEQUENCE [LARGE SCALE GENOMIC DNA]</scope>
</reference>
<evidence type="ECO:0000256" key="5">
    <source>
        <dbReference type="ARBA" id="ARBA00023242"/>
    </source>
</evidence>
<organism evidence="6 7">
    <name type="scientific">Trichuris trichiura</name>
    <name type="common">Whipworm</name>
    <name type="synonym">Trichocephalus trichiurus</name>
    <dbReference type="NCBI Taxonomy" id="36087"/>
    <lineage>
        <taxon>Eukaryota</taxon>
        <taxon>Metazoa</taxon>
        <taxon>Ecdysozoa</taxon>
        <taxon>Nematoda</taxon>
        <taxon>Enoplea</taxon>
        <taxon>Dorylaimia</taxon>
        <taxon>Trichinellida</taxon>
        <taxon>Trichuridae</taxon>
        <taxon>Trichuris</taxon>
    </lineage>
</organism>
<dbReference type="CDD" id="cd04516">
    <property type="entry name" value="TBP_eukaryotes"/>
    <property type="match status" value="1"/>
</dbReference>
<proteinExistence type="inferred from homology"/>
<dbReference type="GO" id="GO:0003677">
    <property type="term" value="F:DNA binding"/>
    <property type="evidence" value="ECO:0007669"/>
    <property type="project" value="UniProtKB-KW"/>
</dbReference>
<dbReference type="EMBL" id="HG805811">
    <property type="protein sequence ID" value="CDW51871.1"/>
    <property type="molecule type" value="Genomic_DNA"/>
</dbReference>
<dbReference type="GO" id="GO:0005634">
    <property type="term" value="C:nucleus"/>
    <property type="evidence" value="ECO:0007669"/>
    <property type="project" value="UniProtKB-SubCell"/>
</dbReference>